<proteinExistence type="predicted"/>
<sequence>MFRSGDRIVPGEDEVLPKSLQEVGLPSDDYPGKDFRFKRIQKWVIDLEPCIPSEVVDESFQTGDEAVADHTINDGIEVKAGMKVSPGMEAAKKIHIFSKFFSGFMSSRKPWIRSDSSSERFCELEGGESVWKQHSKDYCWGTTPGLHVLDLSRNCISTIEGLRELTSTTRVRLELQSHIQDRSWYGLASCSSLKELYLAGNKISEVEGLHRLLKLNVLDLRFNKISTAKCLGQLAANYNSLQSISLQGNPAQKNVGDEQLKKNLQGLLPHLAYYNKQQLKLSTLRDSSERAVRLGSSSSYQFDRNLRSDAKTLKKGGQSIVTKPTPSSHSRRSQTGVLSSKTKHSRLPPIATRPTPHHQSQQYYFDLGEKLRSLKPDLSMRRSRSEGTLGVL</sequence>
<protein>
    <submittedName>
        <fullName evidence="1">Uncharacterized protein</fullName>
    </submittedName>
</protein>
<accession>A0ACB9M8N8</accession>
<dbReference type="EMBL" id="CM042889">
    <property type="protein sequence ID" value="KAI4319832.1"/>
    <property type="molecule type" value="Genomic_DNA"/>
</dbReference>
<keyword evidence="2" id="KW-1185">Reference proteome</keyword>
<evidence type="ECO:0000313" key="2">
    <source>
        <dbReference type="Proteomes" id="UP001057402"/>
    </source>
</evidence>
<organism evidence="1 2">
    <name type="scientific">Melastoma candidum</name>
    <dbReference type="NCBI Taxonomy" id="119954"/>
    <lineage>
        <taxon>Eukaryota</taxon>
        <taxon>Viridiplantae</taxon>
        <taxon>Streptophyta</taxon>
        <taxon>Embryophyta</taxon>
        <taxon>Tracheophyta</taxon>
        <taxon>Spermatophyta</taxon>
        <taxon>Magnoliopsida</taxon>
        <taxon>eudicotyledons</taxon>
        <taxon>Gunneridae</taxon>
        <taxon>Pentapetalae</taxon>
        <taxon>rosids</taxon>
        <taxon>malvids</taxon>
        <taxon>Myrtales</taxon>
        <taxon>Melastomataceae</taxon>
        <taxon>Melastomatoideae</taxon>
        <taxon>Melastomateae</taxon>
        <taxon>Melastoma</taxon>
    </lineage>
</organism>
<reference evidence="2" key="1">
    <citation type="journal article" date="2023" name="Front. Plant Sci.">
        <title>Chromosomal-level genome assembly of Melastoma candidum provides insights into trichome evolution.</title>
        <authorList>
            <person name="Zhong Y."/>
            <person name="Wu W."/>
            <person name="Sun C."/>
            <person name="Zou P."/>
            <person name="Liu Y."/>
            <person name="Dai S."/>
            <person name="Zhou R."/>
        </authorList>
    </citation>
    <scope>NUCLEOTIDE SEQUENCE [LARGE SCALE GENOMIC DNA]</scope>
</reference>
<evidence type="ECO:0000313" key="1">
    <source>
        <dbReference type="EMBL" id="KAI4319832.1"/>
    </source>
</evidence>
<comment type="caution">
    <text evidence="1">The sequence shown here is derived from an EMBL/GenBank/DDBJ whole genome shotgun (WGS) entry which is preliminary data.</text>
</comment>
<dbReference type="Proteomes" id="UP001057402">
    <property type="component" value="Chromosome 10"/>
</dbReference>
<gene>
    <name evidence="1" type="ORF">MLD38_033385</name>
</gene>
<name>A0ACB9M8N8_9MYRT</name>